<evidence type="ECO:0000313" key="2">
    <source>
        <dbReference type="EMBL" id="JAC78353.1"/>
    </source>
</evidence>
<feature type="compositionally biased region" description="Basic and acidic residues" evidence="1">
    <location>
        <begin position="34"/>
        <end position="43"/>
    </location>
</feature>
<proteinExistence type="predicted"/>
<gene>
    <name evidence="2" type="ORF">TSPGSL018_15339</name>
</gene>
<name>A0A061S284_9CHLO</name>
<feature type="region of interest" description="Disordered" evidence="1">
    <location>
        <begin position="32"/>
        <end position="60"/>
    </location>
</feature>
<reference evidence="2" key="1">
    <citation type="submission" date="2014-05" db="EMBL/GenBank/DDBJ databases">
        <title>The transcriptome of the halophilic microalga Tetraselmis sp. GSL018 isolated from the Great Salt Lake, Utah.</title>
        <authorList>
            <person name="Jinkerson R.E."/>
            <person name="D'Adamo S."/>
            <person name="Posewitz M.C."/>
        </authorList>
    </citation>
    <scope>NUCLEOTIDE SEQUENCE</scope>
    <source>
        <strain evidence="2">GSL018</strain>
    </source>
</reference>
<dbReference type="EMBL" id="GBEZ01007079">
    <property type="protein sequence ID" value="JAC78353.1"/>
    <property type="molecule type" value="Transcribed_RNA"/>
</dbReference>
<evidence type="ECO:0000256" key="1">
    <source>
        <dbReference type="SAM" id="MobiDB-lite"/>
    </source>
</evidence>
<accession>A0A061S284</accession>
<organism evidence="2">
    <name type="scientific">Tetraselmis sp. GSL018</name>
    <dbReference type="NCBI Taxonomy" id="582737"/>
    <lineage>
        <taxon>Eukaryota</taxon>
        <taxon>Viridiplantae</taxon>
        <taxon>Chlorophyta</taxon>
        <taxon>core chlorophytes</taxon>
        <taxon>Chlorodendrophyceae</taxon>
        <taxon>Chlorodendrales</taxon>
        <taxon>Chlorodendraceae</taxon>
        <taxon>Tetraselmis</taxon>
    </lineage>
</organism>
<protein>
    <submittedName>
        <fullName evidence="2">Uncharacterized protein</fullName>
    </submittedName>
</protein>
<sequence>SSASEGLNMPFGEANRPTSTAATEIVRLLASGRGKREQKEQFRGCEMSSKKAQKTRDSERHRWKAAAAACSRWSRIKWAW</sequence>
<dbReference type="AlphaFoldDB" id="A0A061S284"/>
<feature type="non-terminal residue" evidence="2">
    <location>
        <position position="1"/>
    </location>
</feature>
<feature type="non-terminal residue" evidence="2">
    <location>
        <position position="80"/>
    </location>
</feature>